<feature type="domain" description="Gfo/Idh/MocA-like oxidoreductase N-terminal" evidence="2">
    <location>
        <begin position="2"/>
        <end position="107"/>
    </location>
</feature>
<dbReference type="PANTHER" id="PTHR43708:SF8">
    <property type="entry name" value="OXIDOREDUCTASE"/>
    <property type="match status" value="1"/>
</dbReference>
<dbReference type="InterPro" id="IPR055170">
    <property type="entry name" value="GFO_IDH_MocA-like_dom"/>
</dbReference>
<evidence type="ECO:0000313" key="5">
    <source>
        <dbReference type="Proteomes" id="UP000325827"/>
    </source>
</evidence>
<dbReference type="Pfam" id="PF22725">
    <property type="entry name" value="GFO_IDH_MocA_C3"/>
    <property type="match status" value="1"/>
</dbReference>
<dbReference type="Gene3D" id="3.40.50.720">
    <property type="entry name" value="NAD(P)-binding Rossmann-like Domain"/>
    <property type="match status" value="1"/>
</dbReference>
<evidence type="ECO:0000259" key="3">
    <source>
        <dbReference type="Pfam" id="PF22725"/>
    </source>
</evidence>
<dbReference type="Proteomes" id="UP000325827">
    <property type="component" value="Unassembled WGS sequence"/>
</dbReference>
<keyword evidence="5" id="KW-1185">Reference proteome</keyword>
<comment type="caution">
    <text evidence="4">The sequence shown here is derived from an EMBL/GenBank/DDBJ whole genome shotgun (WGS) entry which is preliminary data.</text>
</comment>
<feature type="domain" description="GFO/IDH/MocA-like oxidoreductase" evidence="3">
    <location>
        <begin position="118"/>
        <end position="231"/>
    </location>
</feature>
<dbReference type="SUPFAM" id="SSF51735">
    <property type="entry name" value="NAD(P)-binding Rossmann-fold domains"/>
    <property type="match status" value="1"/>
</dbReference>
<dbReference type="Gene3D" id="3.30.360.10">
    <property type="entry name" value="Dihydrodipicolinate Reductase, domain 2"/>
    <property type="match status" value="1"/>
</dbReference>
<accession>A0A5J5J1A8</accession>
<dbReference type="AlphaFoldDB" id="A0A5J5J1A8"/>
<evidence type="ECO:0000259" key="2">
    <source>
        <dbReference type="Pfam" id="PF01408"/>
    </source>
</evidence>
<keyword evidence="1" id="KW-0520">NAD</keyword>
<dbReference type="SUPFAM" id="SSF55347">
    <property type="entry name" value="Glyceraldehyde-3-phosphate dehydrogenase-like, C-terminal domain"/>
    <property type="match status" value="1"/>
</dbReference>
<evidence type="ECO:0000313" key="4">
    <source>
        <dbReference type="EMBL" id="KAA9106639.1"/>
    </source>
</evidence>
<proteinExistence type="predicted"/>
<dbReference type="InterPro" id="IPR036291">
    <property type="entry name" value="NAD(P)-bd_dom_sf"/>
</dbReference>
<reference evidence="5" key="1">
    <citation type="submission" date="2019-09" db="EMBL/GenBank/DDBJ databases">
        <title>Mumia zhuanghuii sp. nov. isolated from the intestinal contents of plateau pika (Ochotona curzoniae) in the Qinghai-Tibet plateau of China.</title>
        <authorList>
            <person name="Tian Z."/>
        </authorList>
    </citation>
    <scope>NUCLEOTIDE SEQUENCE [LARGE SCALE GENOMIC DNA]</scope>
    <source>
        <strain evidence="5">JCM 30598</strain>
    </source>
</reference>
<evidence type="ECO:0000256" key="1">
    <source>
        <dbReference type="ARBA" id="ARBA00023027"/>
    </source>
</evidence>
<sequence>MHFRGYLAHPDRIEIVAAVDPSPERREWVTETFGITATFGSISEALEGADFEVAVVSTPSHVRLVAVEELAAAGIHLFVEKPLADGVAQAIEIVDVASAAGVLLAVDQNFRYHYAFGHARDAIREGRIGRVIAIDHRELMWREVTGWRAEQRHHSLSVMGVHWFDGFRFILGQEADWLVATTHRSPALEAAGETDASIHVRFADIGVNYTQSFSSRVERIETIVIGEAGTLLLDYDHLEIHTADGVETVSNPWAGPGKPESAFLGLDDLLTAIDAGGEPSNSGRDNLRTLSLLEAAYLSAETGEPVRFQDGVL</sequence>
<name>A0A5J5J1A8_9MICO</name>
<protein>
    <submittedName>
        <fullName evidence="4">Gfo/Idh/MocA family oxidoreductase</fullName>
    </submittedName>
</protein>
<gene>
    <name evidence="4" type="ORF">F6B43_15865</name>
</gene>
<dbReference type="InterPro" id="IPR000683">
    <property type="entry name" value="Gfo/Idh/MocA-like_OxRdtase_N"/>
</dbReference>
<dbReference type="GO" id="GO:0000166">
    <property type="term" value="F:nucleotide binding"/>
    <property type="evidence" value="ECO:0007669"/>
    <property type="project" value="InterPro"/>
</dbReference>
<dbReference type="PANTHER" id="PTHR43708">
    <property type="entry name" value="CONSERVED EXPRESSED OXIDOREDUCTASE (EUROFUNG)"/>
    <property type="match status" value="1"/>
</dbReference>
<dbReference type="Pfam" id="PF01408">
    <property type="entry name" value="GFO_IDH_MocA"/>
    <property type="match status" value="1"/>
</dbReference>
<organism evidence="4 5">
    <name type="scientific">Microbacterium rhizomatis</name>
    <dbReference type="NCBI Taxonomy" id="1631477"/>
    <lineage>
        <taxon>Bacteria</taxon>
        <taxon>Bacillati</taxon>
        <taxon>Actinomycetota</taxon>
        <taxon>Actinomycetes</taxon>
        <taxon>Micrococcales</taxon>
        <taxon>Microbacteriaceae</taxon>
        <taxon>Microbacterium</taxon>
    </lineage>
</organism>
<dbReference type="EMBL" id="VYSA01000003">
    <property type="protein sequence ID" value="KAA9106639.1"/>
    <property type="molecule type" value="Genomic_DNA"/>
</dbReference>
<dbReference type="InterPro" id="IPR051317">
    <property type="entry name" value="Gfo/Idh/MocA_oxidoreduct"/>
</dbReference>
<dbReference type="OrthoDB" id="103047at2"/>